<proteinExistence type="predicted"/>
<feature type="domain" description="M23ase beta-sheet core" evidence="2">
    <location>
        <begin position="204"/>
        <end position="298"/>
    </location>
</feature>
<evidence type="ECO:0000313" key="3">
    <source>
        <dbReference type="EMBL" id="OEH86498.1"/>
    </source>
</evidence>
<evidence type="ECO:0000313" key="4">
    <source>
        <dbReference type="Proteomes" id="UP000095255"/>
    </source>
</evidence>
<dbReference type="AlphaFoldDB" id="A0A1E5L8W1"/>
<dbReference type="FunFam" id="2.70.70.10:FF:000006">
    <property type="entry name" value="M23 family peptidase"/>
    <property type="match status" value="1"/>
</dbReference>
<evidence type="ECO:0000259" key="2">
    <source>
        <dbReference type="Pfam" id="PF01551"/>
    </source>
</evidence>
<dbReference type="PANTHER" id="PTHR21666">
    <property type="entry name" value="PEPTIDASE-RELATED"/>
    <property type="match status" value="1"/>
</dbReference>
<dbReference type="InterPro" id="IPR016047">
    <property type="entry name" value="M23ase_b-sheet_dom"/>
</dbReference>
<dbReference type="STRING" id="1390249.BHU72_12855"/>
<keyword evidence="1" id="KW-0472">Membrane</keyword>
<dbReference type="GO" id="GO:0004222">
    <property type="term" value="F:metalloendopeptidase activity"/>
    <property type="evidence" value="ECO:0007669"/>
    <property type="project" value="TreeGrafter"/>
</dbReference>
<dbReference type="InterPro" id="IPR050570">
    <property type="entry name" value="Cell_wall_metabolism_enzyme"/>
</dbReference>
<dbReference type="RefSeq" id="WP_069701093.1">
    <property type="nucleotide sequence ID" value="NZ_MJAT01000003.1"/>
</dbReference>
<keyword evidence="1" id="KW-1133">Transmembrane helix</keyword>
<keyword evidence="4" id="KW-1185">Reference proteome</keyword>
<dbReference type="SUPFAM" id="SSF51261">
    <property type="entry name" value="Duplicated hybrid motif"/>
    <property type="match status" value="1"/>
</dbReference>
<dbReference type="Pfam" id="PF01551">
    <property type="entry name" value="Peptidase_M23"/>
    <property type="match status" value="1"/>
</dbReference>
<dbReference type="EMBL" id="MJAT01000003">
    <property type="protein sequence ID" value="OEH86498.1"/>
    <property type="molecule type" value="Genomic_DNA"/>
</dbReference>
<dbReference type="InterPro" id="IPR011055">
    <property type="entry name" value="Dup_hybrid_motif"/>
</dbReference>
<dbReference type="PANTHER" id="PTHR21666:SF286">
    <property type="entry name" value="LIPOPROTEIN NLPD"/>
    <property type="match status" value="1"/>
</dbReference>
<sequence length="303" mass="34072">MDKEKRKHFTIMIIPHSEKKSVVLNVPVYIFKIISIMLVMTSILSIMFIKQYYDYREEAKYAQRSKQENKNLTREFASVAKDAIALRDKVAEIEELDILIRKQNDFDPTKSYYSAENRKALAQGGPEDKTKVTASSVVASEAQEAIQLIKESVPELQESLEELHTLMEKRNSEESAKPSIRPTSGNINSGFGYRKDPFTFRPDFHTGIDIANRTGTPIYATADGKVIHAKYDGGYGRSILIYHGDGISTRYAHLSRYAVDANAEVKKGTLIGYMGSSGRSTGPHLHYEVIINGKPTDPTKFLP</sequence>
<comment type="caution">
    <text evidence="3">The sequence shown here is derived from an EMBL/GenBank/DDBJ whole genome shotgun (WGS) entry which is preliminary data.</text>
</comment>
<organism evidence="3 4">
    <name type="scientific">Desulfuribacillus stibiiarsenatis</name>
    <dbReference type="NCBI Taxonomy" id="1390249"/>
    <lineage>
        <taxon>Bacteria</taxon>
        <taxon>Bacillati</taxon>
        <taxon>Bacillota</taxon>
        <taxon>Desulfuribacillia</taxon>
        <taxon>Desulfuribacillales</taxon>
        <taxon>Desulfuribacillaceae</taxon>
        <taxon>Desulfuribacillus</taxon>
    </lineage>
</organism>
<protein>
    <recommendedName>
        <fullName evidence="2">M23ase beta-sheet core domain-containing protein</fullName>
    </recommendedName>
</protein>
<evidence type="ECO:0000256" key="1">
    <source>
        <dbReference type="SAM" id="Phobius"/>
    </source>
</evidence>
<dbReference type="Gene3D" id="2.70.70.10">
    <property type="entry name" value="Glucose Permease (Domain IIA)"/>
    <property type="match status" value="1"/>
</dbReference>
<gene>
    <name evidence="3" type="ORF">BHU72_12855</name>
</gene>
<dbReference type="CDD" id="cd12797">
    <property type="entry name" value="M23_peptidase"/>
    <property type="match status" value="1"/>
</dbReference>
<keyword evidence="1" id="KW-0812">Transmembrane</keyword>
<feature type="transmembrane region" description="Helical" evidence="1">
    <location>
        <begin position="29"/>
        <end position="49"/>
    </location>
</feature>
<reference evidence="3 4" key="1">
    <citation type="submission" date="2016-09" db="EMBL/GenBank/DDBJ databases">
        <title>Desulfuribacillus arsenicus sp. nov., an obligately anaerobic, dissimilatory arsenic- and antimonate-reducing bacterium isolated from anoxic sediments.</title>
        <authorList>
            <person name="Abin C.A."/>
            <person name="Hollibaugh J.T."/>
        </authorList>
    </citation>
    <scope>NUCLEOTIDE SEQUENCE [LARGE SCALE GENOMIC DNA]</scope>
    <source>
        <strain evidence="3 4">MLFW-2</strain>
    </source>
</reference>
<dbReference type="Proteomes" id="UP000095255">
    <property type="component" value="Unassembled WGS sequence"/>
</dbReference>
<name>A0A1E5L8W1_9FIRM</name>
<accession>A0A1E5L8W1</accession>